<dbReference type="Proteomes" id="UP001516061">
    <property type="component" value="Unassembled WGS sequence"/>
</dbReference>
<keyword evidence="3" id="KW-1185">Reference proteome</keyword>
<name>A0ABX2G7A1_9BURK</name>
<dbReference type="SUPFAM" id="SSF52833">
    <property type="entry name" value="Thioredoxin-like"/>
    <property type="match status" value="1"/>
</dbReference>
<evidence type="ECO:0000313" key="3">
    <source>
        <dbReference type="Proteomes" id="UP001516061"/>
    </source>
</evidence>
<keyword evidence="1" id="KW-0472">Membrane</keyword>
<dbReference type="EMBL" id="JABSNM010000012">
    <property type="protein sequence ID" value="NRT57097.1"/>
    <property type="molecule type" value="Genomic_DNA"/>
</dbReference>
<dbReference type="RefSeq" id="WP_286180815.1">
    <property type="nucleotide sequence ID" value="NZ_JABSNM010000012.1"/>
</dbReference>
<dbReference type="InterPro" id="IPR036249">
    <property type="entry name" value="Thioredoxin-like_sf"/>
</dbReference>
<gene>
    <name evidence="2" type="ORF">HNQ01_002846</name>
</gene>
<protein>
    <recommendedName>
        <fullName evidence="4">Transmembrane protein</fullName>
    </recommendedName>
</protein>
<sequence length="238" mass="26808">MSDDVRARPLSLTVHEMPRPETALDETGRRTRRGRWLMLMVMLACAAPVLASYLTYHLIRPQARTNHGVLIDPMRELPPAAALPLQDLQGRAVDPRSLKDQWLLVVVADGDCDAACERLLYAQRQLRESLGREKERLDRVWFVTGEAPPRAALLPALEGAQVLRVPREALGRWLRPAEGQPLSAHLYVVDPMGQWMMRFPAEFEPAKAKRDLDRLLRASSSWDREGRDPAIVGDGAAR</sequence>
<feature type="transmembrane region" description="Helical" evidence="1">
    <location>
        <begin position="36"/>
        <end position="56"/>
    </location>
</feature>
<evidence type="ECO:0008006" key="4">
    <source>
        <dbReference type="Google" id="ProtNLM"/>
    </source>
</evidence>
<evidence type="ECO:0000256" key="1">
    <source>
        <dbReference type="SAM" id="Phobius"/>
    </source>
</evidence>
<organism evidence="2 3">
    <name type="scientific">Sphaerotilus uruguayifluvii</name>
    <dbReference type="NCBI Taxonomy" id="2735897"/>
    <lineage>
        <taxon>Bacteria</taxon>
        <taxon>Pseudomonadati</taxon>
        <taxon>Pseudomonadota</taxon>
        <taxon>Betaproteobacteria</taxon>
        <taxon>Burkholderiales</taxon>
        <taxon>Sphaerotilaceae</taxon>
        <taxon>Sphaerotilus</taxon>
    </lineage>
</organism>
<keyword evidence="1" id="KW-0812">Transmembrane</keyword>
<comment type="caution">
    <text evidence="2">The sequence shown here is derived from an EMBL/GenBank/DDBJ whole genome shotgun (WGS) entry which is preliminary data.</text>
</comment>
<reference evidence="2 3" key="1">
    <citation type="submission" date="2020-05" db="EMBL/GenBank/DDBJ databases">
        <title>Genomic Encyclopedia of Type Strains, Phase IV (KMG-V): Genome sequencing to study the core and pangenomes of soil and plant-associated prokaryotes.</title>
        <authorList>
            <person name="Whitman W."/>
        </authorList>
    </citation>
    <scope>NUCLEOTIDE SEQUENCE [LARGE SCALE GENOMIC DNA]</scope>
    <source>
        <strain evidence="2 3">C29</strain>
    </source>
</reference>
<accession>A0ABX2G7A1</accession>
<keyword evidence="1" id="KW-1133">Transmembrane helix</keyword>
<evidence type="ECO:0000313" key="2">
    <source>
        <dbReference type="EMBL" id="NRT57097.1"/>
    </source>
</evidence>
<proteinExistence type="predicted"/>